<sequence>MLIASLWFFPRKFQVLKQALTACLFALRSQAFTLRNHAWSSAVGGRMCSRGTQIPLFKTFFPLPLSSAIDGFLKTDERQRLAKERREEREKYLAAREQQILEKERRAKLQYEKQMEERWRRLEEQRQREEQKRAAVEEKRRQKLKEEEVRTGAITAGTANHITTAVSESENTPPPVLGLAANTLPPDPVTSTAPADSFNACDKLSASTMNLPKQMESPISKRLSINSPSTEKIKKEKRPATPGSSSGMGSPLRRSDSPASMSRRSASPATPKTVAKTYPQSPKNAKQYPASPVKHRATSNLSQETPKKKADKEKENVSHLKSPGARADDVGQVAPEKHVPSAGKAETSEGKITAGTSDAEEAAKILAEKRRQARLQKEQEERERQEREEREREEQKRKAEEERLRLEEAARKKEEERKREEEAARKKAEEEARRRAEEEKMLKEKQEKELQAKLEKQREEAEIKAREAAEQLRLEREQIMQQIEQERLERKKRIDEIMKRTRKKINGLATCLKNKSLESAASVIPSQDVVTNGLKSVSGLIQLEAVDGKSNSMEDSADEVQSMDVSPVSKEELISIPEYSPMNELMPGVSLDQNGTSNAKALEDLLDFTGQATYSKMSSDTLSLDDCNKNLIEGFNSPGQENTLNSIC</sequence>
<dbReference type="PANTHER" id="PTHR15073">
    <property type="entry name" value="MICROTUBULE-ASSOCIATED PROTEIN"/>
    <property type="match status" value="1"/>
</dbReference>
<feature type="compositionally biased region" description="Basic and acidic residues" evidence="7">
    <location>
        <begin position="305"/>
        <end position="318"/>
    </location>
</feature>
<keyword evidence="9" id="KW-1185">Reference proteome</keyword>
<evidence type="ECO:0000256" key="7">
    <source>
        <dbReference type="SAM" id="MobiDB-lite"/>
    </source>
</evidence>
<organism evidence="8 9">
    <name type="scientific">Corvus moneduloides</name>
    <name type="common">New Caledonian crow</name>
    <dbReference type="NCBI Taxonomy" id="1196302"/>
    <lineage>
        <taxon>Eukaryota</taxon>
        <taxon>Metazoa</taxon>
        <taxon>Chordata</taxon>
        <taxon>Craniata</taxon>
        <taxon>Vertebrata</taxon>
        <taxon>Euteleostomi</taxon>
        <taxon>Archelosauria</taxon>
        <taxon>Archosauria</taxon>
        <taxon>Dinosauria</taxon>
        <taxon>Saurischia</taxon>
        <taxon>Theropoda</taxon>
        <taxon>Coelurosauria</taxon>
        <taxon>Aves</taxon>
        <taxon>Neognathae</taxon>
        <taxon>Neoaves</taxon>
        <taxon>Telluraves</taxon>
        <taxon>Australaves</taxon>
        <taxon>Passeriformes</taxon>
        <taxon>Corvoidea</taxon>
        <taxon>Corvidae</taxon>
        <taxon>Corvus</taxon>
    </lineage>
</organism>
<dbReference type="InterPro" id="IPR051483">
    <property type="entry name" value="MAP7_domain-containing"/>
</dbReference>
<dbReference type="AlphaFoldDB" id="A0A8U7NTW6"/>
<protein>
    <submittedName>
        <fullName evidence="8">MAP7 domain containing 2</fullName>
    </submittedName>
</protein>
<evidence type="ECO:0000256" key="4">
    <source>
        <dbReference type="ARBA" id="ARBA00023054"/>
    </source>
</evidence>
<evidence type="ECO:0000256" key="3">
    <source>
        <dbReference type="ARBA" id="ARBA00022490"/>
    </source>
</evidence>
<feature type="compositionally biased region" description="Low complexity" evidence="7">
    <location>
        <begin position="257"/>
        <end position="271"/>
    </location>
</feature>
<dbReference type="InterPro" id="IPR008604">
    <property type="entry name" value="MAP7_fam"/>
</dbReference>
<comment type="subcellular location">
    <subcellularLocation>
        <location evidence="1">Cytoplasm</location>
        <location evidence="1">Cytoskeleton</location>
    </subcellularLocation>
</comment>
<dbReference type="PANTHER" id="PTHR15073:SF3">
    <property type="entry name" value="MAP7 DOMAIN-CONTAINING PROTEIN 2"/>
    <property type="match status" value="1"/>
</dbReference>
<proteinExistence type="inferred from homology"/>
<gene>
    <name evidence="8" type="primary">MAP7D2</name>
</gene>
<evidence type="ECO:0000256" key="1">
    <source>
        <dbReference type="ARBA" id="ARBA00004245"/>
    </source>
</evidence>
<dbReference type="Proteomes" id="UP000694553">
    <property type="component" value="Unassembled WGS sequence"/>
</dbReference>
<keyword evidence="4 6" id="KW-0175">Coiled coil</keyword>
<dbReference type="Ensembl" id="ENSCMUT00000037938.1">
    <property type="protein sequence ID" value="ENSCMUP00000033360.1"/>
    <property type="gene ID" value="ENSCMUG00000005051.2"/>
</dbReference>
<reference evidence="8" key="2">
    <citation type="submission" date="2025-08" db="UniProtKB">
        <authorList>
            <consortium name="Ensembl"/>
        </authorList>
    </citation>
    <scope>IDENTIFICATION</scope>
</reference>
<keyword evidence="5" id="KW-0206">Cytoskeleton</keyword>
<evidence type="ECO:0000256" key="6">
    <source>
        <dbReference type="SAM" id="Coils"/>
    </source>
</evidence>
<feature type="compositionally biased region" description="Basic and acidic residues" evidence="7">
    <location>
        <begin position="361"/>
        <end position="459"/>
    </location>
</feature>
<name>A0A8U7NTW6_CORMO</name>
<evidence type="ECO:0000313" key="9">
    <source>
        <dbReference type="Proteomes" id="UP000694553"/>
    </source>
</evidence>
<dbReference type="Pfam" id="PF05672">
    <property type="entry name" value="MAP7"/>
    <property type="match status" value="1"/>
</dbReference>
<evidence type="ECO:0000256" key="5">
    <source>
        <dbReference type="ARBA" id="ARBA00023212"/>
    </source>
</evidence>
<evidence type="ECO:0000313" key="8">
    <source>
        <dbReference type="Ensembl" id="ENSCMUP00000033360.1"/>
    </source>
</evidence>
<keyword evidence="3" id="KW-0963">Cytoplasm</keyword>
<dbReference type="GO" id="GO:0000226">
    <property type="term" value="P:microtubule cytoskeleton organization"/>
    <property type="evidence" value="ECO:0007669"/>
    <property type="project" value="InterPro"/>
</dbReference>
<feature type="region of interest" description="Disordered" evidence="7">
    <location>
        <begin position="161"/>
        <end position="196"/>
    </location>
</feature>
<feature type="region of interest" description="Disordered" evidence="7">
    <location>
        <begin position="212"/>
        <end position="459"/>
    </location>
</feature>
<reference evidence="9" key="1">
    <citation type="submission" date="2019-10" db="EMBL/GenBank/DDBJ databases">
        <title>Corvus moneduloides (New Caledonian crow) genome, bCorMon1, primary haplotype.</title>
        <authorList>
            <person name="Rutz C."/>
            <person name="Fungtammasan C."/>
            <person name="Mountcastle J."/>
            <person name="Formenti G."/>
            <person name="Chow W."/>
            <person name="Howe K."/>
            <person name="Steele M.P."/>
            <person name="Fernandes J."/>
            <person name="Gilbert M.T.P."/>
            <person name="Fedrigo O."/>
            <person name="Jarvis E.D."/>
            <person name="Gemmell N."/>
        </authorList>
    </citation>
    <scope>NUCLEOTIDE SEQUENCE [LARGE SCALE GENOMIC DNA]</scope>
</reference>
<reference evidence="8" key="3">
    <citation type="submission" date="2025-09" db="UniProtKB">
        <authorList>
            <consortium name="Ensembl"/>
        </authorList>
    </citation>
    <scope>IDENTIFICATION</scope>
</reference>
<comment type="similarity">
    <text evidence="2">Belongs to the MAP7 family.</text>
</comment>
<feature type="coiled-coil region" evidence="6">
    <location>
        <begin position="78"/>
        <end position="147"/>
    </location>
</feature>
<accession>A0A8U7NTW6</accession>
<feature type="compositionally biased region" description="Polar residues" evidence="7">
    <location>
        <begin position="161"/>
        <end position="171"/>
    </location>
</feature>
<evidence type="ECO:0000256" key="2">
    <source>
        <dbReference type="ARBA" id="ARBA00007525"/>
    </source>
</evidence>
<dbReference type="GO" id="GO:0015630">
    <property type="term" value="C:microtubule cytoskeleton"/>
    <property type="evidence" value="ECO:0007669"/>
    <property type="project" value="InterPro"/>
</dbReference>